<dbReference type="AlphaFoldDB" id="A0AAW0EZZ0"/>
<name>A0AAW0EZZ0_9TRYP</name>
<dbReference type="EMBL" id="JAECZO010000160">
    <property type="protein sequence ID" value="KAK7198582.1"/>
    <property type="molecule type" value="Genomic_DNA"/>
</dbReference>
<gene>
    <name evidence="2" type="ORF">NESM_000821000</name>
</gene>
<sequence>MTSPTTALPLRVFELSAGPRSARLLEVDSAKSIREVYPRVCALLRLDAPLTAFAFHRMVERRVETVALSTTAPIDTLQLSPNDILIVRRVGAATRPSTPAAPGSRHTTPLSSPRVVTARSAHEDVWRATDAVVRATAAGTPTPPPLTPVSDTTFGGGASAQPSVDARLWECCRESRRGSCPLTPLLVRGVLQLTASLSALPADIAVDGTASPLADVHRRILSDFGRRTQLPMEAVQRQLRDGGAAETQAVYDALTYMVADAGCQVDDTWVSVDAWLARRIPALRPASRLLCILHGSRVVEYVEAVLLRLLLRRPSGHAWLALTDPASSGGVQYYSAIVGLAQAAAPTHVRLSDIRVVRVGVMESSCSAWGLYNCAYDGHLPSVLSWTWAALAAAVLTGDADAAARARDVVDLYGGGEAALALTQ</sequence>
<organism evidence="2 3">
    <name type="scientific">Novymonas esmeraldas</name>
    <dbReference type="NCBI Taxonomy" id="1808958"/>
    <lineage>
        <taxon>Eukaryota</taxon>
        <taxon>Discoba</taxon>
        <taxon>Euglenozoa</taxon>
        <taxon>Kinetoplastea</taxon>
        <taxon>Metakinetoplastina</taxon>
        <taxon>Trypanosomatida</taxon>
        <taxon>Trypanosomatidae</taxon>
        <taxon>Novymonas</taxon>
    </lineage>
</organism>
<feature type="region of interest" description="Disordered" evidence="1">
    <location>
        <begin position="137"/>
        <end position="158"/>
    </location>
</feature>
<evidence type="ECO:0000313" key="3">
    <source>
        <dbReference type="Proteomes" id="UP001430356"/>
    </source>
</evidence>
<proteinExistence type="predicted"/>
<evidence type="ECO:0000313" key="2">
    <source>
        <dbReference type="EMBL" id="KAK7198582.1"/>
    </source>
</evidence>
<reference evidence="2 3" key="1">
    <citation type="journal article" date="2021" name="MBio">
        <title>A New Model Trypanosomatid, Novymonas esmeraldas: Genomic Perception of Its 'Candidatus Pandoraea novymonadis' Endosymbiont.</title>
        <authorList>
            <person name="Zakharova A."/>
            <person name="Saura A."/>
            <person name="Butenko A."/>
            <person name="Podesvova L."/>
            <person name="Warmusova S."/>
            <person name="Kostygov A.Y."/>
            <person name="Nenarokova A."/>
            <person name="Lukes J."/>
            <person name="Opperdoes F.R."/>
            <person name="Yurchenko V."/>
        </authorList>
    </citation>
    <scope>NUCLEOTIDE SEQUENCE [LARGE SCALE GENOMIC DNA]</scope>
    <source>
        <strain evidence="2 3">E262AT.01</strain>
    </source>
</reference>
<keyword evidence="3" id="KW-1185">Reference proteome</keyword>
<comment type="caution">
    <text evidence="2">The sequence shown here is derived from an EMBL/GenBank/DDBJ whole genome shotgun (WGS) entry which is preliminary data.</text>
</comment>
<feature type="region of interest" description="Disordered" evidence="1">
    <location>
        <begin position="95"/>
        <end position="116"/>
    </location>
</feature>
<evidence type="ECO:0000256" key="1">
    <source>
        <dbReference type="SAM" id="MobiDB-lite"/>
    </source>
</evidence>
<protein>
    <submittedName>
        <fullName evidence="2">Uncharacterized protein</fullName>
    </submittedName>
</protein>
<accession>A0AAW0EZZ0</accession>
<dbReference type="Proteomes" id="UP001430356">
    <property type="component" value="Unassembled WGS sequence"/>
</dbReference>